<keyword evidence="6" id="KW-1185">Reference proteome</keyword>
<protein>
    <submittedName>
        <fullName evidence="5">Putative invasin</fullName>
    </submittedName>
</protein>
<gene>
    <name evidence="4" type="ORF">A9255_16020</name>
    <name evidence="5" type="ORF">Xhom_00913</name>
</gene>
<dbReference type="InterPro" id="IPR013783">
    <property type="entry name" value="Ig-like_fold"/>
</dbReference>
<dbReference type="RefSeq" id="WP_069317584.1">
    <property type="nucleotide sequence ID" value="NZ_CAWNQJ010000001.1"/>
</dbReference>
<reference evidence="4 6" key="1">
    <citation type="submission" date="2016-06" db="EMBL/GenBank/DDBJ databases">
        <title>Bacterial characters and pathogenicity of Xenorhabdus hominickii from an entomopathogenic nematode, Steinernema monticolum.</title>
        <authorList>
            <person name="Park Y."/>
            <person name="Kim Y."/>
        </authorList>
    </citation>
    <scope>NUCLEOTIDE SEQUENCE [LARGE SCALE GENOMIC DNA]</scope>
    <source>
        <strain evidence="4 6">ANU1</strain>
    </source>
</reference>
<dbReference type="Gene3D" id="2.60.40.10">
    <property type="entry name" value="Immunoglobulins"/>
    <property type="match status" value="2"/>
</dbReference>
<dbReference type="GO" id="GO:0007155">
    <property type="term" value="P:cell adhesion"/>
    <property type="evidence" value="ECO:0007669"/>
    <property type="project" value="InterPro"/>
</dbReference>
<evidence type="ECO:0000313" key="6">
    <source>
        <dbReference type="Proteomes" id="UP000094600"/>
    </source>
</evidence>
<evidence type="ECO:0000313" key="5">
    <source>
        <dbReference type="EMBL" id="PHM57910.1"/>
    </source>
</evidence>
<dbReference type="Proteomes" id="UP000225433">
    <property type="component" value="Unassembled WGS sequence"/>
</dbReference>
<dbReference type="PANTHER" id="PTHR39576:SF2">
    <property type="entry name" value="ATTACHING AND EFFACING PROTEIN HOMOLOG-RELATED"/>
    <property type="match status" value="1"/>
</dbReference>
<evidence type="ECO:0000256" key="2">
    <source>
        <dbReference type="SAM" id="MobiDB-lite"/>
    </source>
</evidence>
<dbReference type="OrthoDB" id="6437047at2"/>
<dbReference type="GO" id="GO:0009279">
    <property type="term" value="C:cell outer membrane"/>
    <property type="evidence" value="ECO:0007669"/>
    <property type="project" value="TreeGrafter"/>
</dbReference>
<sequence>MSSYFRKLIVFFIVIYVLFTPSILMNAFADSQVTADEKYTQKTDKKDNIDAQVIESSKSFLNPKINKKINLKNTNALSESDAPNIIASNIQTVGNILSSSPSELAEQAKSYALGKFNGTVSSEAQKWLSQFGTARINFGLDKKGTLQENSLDLLLPLYDNKTDWLFFSQLGYRNKDSRNTINVGLGGRYFYQNWMYGLNTFYDHDITGKNQRMGVGGEIWGDYIKLSANTYYRLSDLQTSRNFKDYHERPANGYDINGEFFLPAYPNLGAKLTYEQYFGENVTLFNRDTRQKNPSLAKLGLTYTPIPLVTMGVDYKQGESGHTETQFLANLSYKLGVPFSSQLSPESVASMRTLAGSRYDLVERNNNIVLDHIKQSTIQLSIPQTLTGYSHEEKKIAATNNPENIVKWQENKEYTKFINDGGKLNVNGNQISIIFPTYQLGTGKPNNYPINFNIFENSNTKKASHHETMTVIVRPFIVKEKEVNPTETLPADGKQTYQFTPVITYDAVGNQPLPQVTLDNVQWTTEPEIGEQSGLQWGKPEKTSKTNDKGQLQAALTSSRPINDVKVFLQMDGMDKTQVGTVSFGDDSTRLHIDKIGVSLPDNMTTPLIADGIQAYTYKAVVLDGDNNPVSPNTSISHVKWGHDQEGISTLKLEPKGNKTDDKGQLTATLTSSAEKPVNVIVTLSIEGHPEKSADPVSFKPADISLVPSPSGAILVGETYTVTATINDKNSPITWSFDAPHRDKVTSNYTAGNPVATFSSSVEQIVTVKASISGSKLSQKSLDFKWPIIHEPTFTPKSGTIPPDGDINSKHAYDYIAEVFGTDGLSYTGKEIKFKWWLKPLASGEAPKNTWLSETGEVTAQSDGKLKVQLKSSQKSPVVTGAIVCLSVVDGNPAEVSPTKQCAQPVNFETPAPVEDLKIISLTSDFNVNSPKVGGIGGKKEKYTYKAIVKSASGTSLPNGHKINGAKWSTDPTTKTGDWEIKSNNTVEDSQITATLTSQAGIGDVKGGGVTDGLIVKLEVPAGAGKTDSMPADPVVFETPTVPAGIHVYSDDYPNGLIFQEQNKPYNAFNGMKGKLVKPKPSGKSILENQGKIVSIGNYDPMDINSTIGTIDEKTGEITFTLSNKVSIAIEVKMPSKARYIYSYNFDIRRYFFSGSDTGGAITPNTGHSCIGEYDKPLARRGVENVTPTDLFLKQGNNVPLLDEIKNVFSWGILKYAGSIGYPPASSLIVGSYDPIDVSRQFIYDIDKHTIVNNDGNNLNGYLLCYRHP</sequence>
<proteinExistence type="inferred from homology"/>
<dbReference type="FunFam" id="2.40.160.160:FF:000001">
    <property type="entry name" value="Intimin-like inverse autotransporter SinH"/>
    <property type="match status" value="1"/>
</dbReference>
<comment type="similarity">
    <text evidence="1">Belongs to the intimin/invasin family.</text>
</comment>
<feature type="domain" description="Inverse autotransporter beta-domain" evidence="3">
    <location>
        <begin position="94"/>
        <end position="366"/>
    </location>
</feature>
<feature type="region of interest" description="Disordered" evidence="2">
    <location>
        <begin position="529"/>
        <end position="555"/>
    </location>
</feature>
<organism evidence="5 7">
    <name type="scientific">Xenorhabdus hominickii</name>
    <dbReference type="NCBI Taxonomy" id="351679"/>
    <lineage>
        <taxon>Bacteria</taxon>
        <taxon>Pseudomonadati</taxon>
        <taxon>Pseudomonadota</taxon>
        <taxon>Gammaproteobacteria</taxon>
        <taxon>Enterobacterales</taxon>
        <taxon>Morganellaceae</taxon>
        <taxon>Xenorhabdus</taxon>
    </lineage>
</organism>
<dbReference type="AlphaFoldDB" id="A0A2G0QFA4"/>
<accession>A0A2G0QFA4</accession>
<dbReference type="Gene3D" id="2.40.160.160">
    <property type="entry name" value="Inverse autotransporter, beta-domain"/>
    <property type="match status" value="1"/>
</dbReference>
<feature type="compositionally biased region" description="Basic and acidic residues" evidence="2">
    <location>
        <begin position="539"/>
        <end position="548"/>
    </location>
</feature>
<dbReference type="EMBL" id="NJAI01000001">
    <property type="protein sequence ID" value="PHM57910.1"/>
    <property type="molecule type" value="Genomic_DNA"/>
</dbReference>
<dbReference type="Pfam" id="PF11924">
    <property type="entry name" value="IAT_beta"/>
    <property type="match status" value="1"/>
</dbReference>
<dbReference type="STRING" id="351679.A9255_16020"/>
<dbReference type="PRINTS" id="PR01369">
    <property type="entry name" value="INTIMIN"/>
</dbReference>
<evidence type="ECO:0000259" key="3">
    <source>
        <dbReference type="Pfam" id="PF11924"/>
    </source>
</evidence>
<dbReference type="Proteomes" id="UP000094600">
    <property type="component" value="Chromosome"/>
</dbReference>
<evidence type="ECO:0000313" key="4">
    <source>
        <dbReference type="EMBL" id="AOM41931.1"/>
    </source>
</evidence>
<evidence type="ECO:0000313" key="7">
    <source>
        <dbReference type="Proteomes" id="UP000225433"/>
    </source>
</evidence>
<dbReference type="InterPro" id="IPR003535">
    <property type="entry name" value="Intimin/invasin_bac"/>
</dbReference>
<reference evidence="5 7" key="2">
    <citation type="journal article" date="2017" name="Nat. Microbiol.">
        <title>Natural product diversity associated with the nematode symbionts Photorhabdus and Xenorhabdus.</title>
        <authorList>
            <person name="Tobias N.J."/>
            <person name="Wolff H."/>
            <person name="Djahanschiri B."/>
            <person name="Grundmann F."/>
            <person name="Kronenwerth M."/>
            <person name="Shi Y.M."/>
            <person name="Simonyi S."/>
            <person name="Grun P."/>
            <person name="Shapiro-Ilan D."/>
            <person name="Pidot S.J."/>
            <person name="Stinear T.P."/>
            <person name="Ebersberger I."/>
            <person name="Bode H.B."/>
        </authorList>
    </citation>
    <scope>NUCLEOTIDE SEQUENCE [LARGE SCALE GENOMIC DNA]</scope>
    <source>
        <strain evidence="5 7">DSM 17903</strain>
    </source>
</reference>
<dbReference type="EMBL" id="CP016176">
    <property type="protein sequence ID" value="AOM41931.1"/>
    <property type="molecule type" value="Genomic_DNA"/>
</dbReference>
<evidence type="ECO:0000256" key="1">
    <source>
        <dbReference type="ARBA" id="ARBA00010116"/>
    </source>
</evidence>
<name>A0A2G0QFA4_XENHO</name>
<dbReference type="InterPro" id="IPR038177">
    <property type="entry name" value="IAT_beta_sf"/>
</dbReference>
<dbReference type="InterPro" id="IPR024519">
    <property type="entry name" value="IAT_beta"/>
</dbReference>
<dbReference type="InterPro" id="IPR051715">
    <property type="entry name" value="Intimin-Invasin_domain"/>
</dbReference>
<dbReference type="KEGG" id="xho:A9255_16020"/>
<dbReference type="PANTHER" id="PTHR39576">
    <property type="entry name" value="ATTACHING AND EFFACING PROTEIN HOMOLOG-RELATED-RELATED"/>
    <property type="match status" value="1"/>
</dbReference>
<dbReference type="SUPFAM" id="SSF49373">
    <property type="entry name" value="Invasin/intimin cell-adhesion fragments"/>
    <property type="match status" value="1"/>
</dbReference>
<dbReference type="InterPro" id="IPR008964">
    <property type="entry name" value="Invasin/intimin_cell_adhesion"/>
</dbReference>